<dbReference type="SUPFAM" id="SSF52540">
    <property type="entry name" value="P-loop containing nucleoside triphosphate hydrolases"/>
    <property type="match status" value="1"/>
</dbReference>
<dbReference type="RefSeq" id="WP_160208713.1">
    <property type="nucleotide sequence ID" value="NZ_CAMUSJ010000023.1"/>
</dbReference>
<organism evidence="2 4">
    <name type="scientific">Anaerotruncus colihominis</name>
    <dbReference type="NCBI Taxonomy" id="169435"/>
    <lineage>
        <taxon>Bacteria</taxon>
        <taxon>Bacillati</taxon>
        <taxon>Bacillota</taxon>
        <taxon>Clostridia</taxon>
        <taxon>Eubacteriales</taxon>
        <taxon>Oscillospiraceae</taxon>
        <taxon>Anaerotruncus</taxon>
    </lineage>
</organism>
<dbReference type="GO" id="GO:0009236">
    <property type="term" value="P:cobalamin biosynthetic process"/>
    <property type="evidence" value="ECO:0007669"/>
    <property type="project" value="InterPro"/>
</dbReference>
<dbReference type="InterPro" id="IPR003724">
    <property type="entry name" value="CblAdoTrfase_CobA"/>
</dbReference>
<dbReference type="EMBL" id="QXWZ01000003">
    <property type="protein sequence ID" value="NBI77818.1"/>
    <property type="molecule type" value="Genomic_DNA"/>
</dbReference>
<accession>A0A845SVZ4</accession>
<dbReference type="PANTHER" id="PTHR46638">
    <property type="entry name" value="CORRINOID ADENOSYLTRANSFERASE"/>
    <property type="match status" value="1"/>
</dbReference>
<reference evidence="2 4" key="2">
    <citation type="submission" date="2019-06" db="EMBL/GenBank/DDBJ databases">
        <title>Draft genome sequences of 15 bacterial species constituting the stable defined intestinal microbiota of the GM15 gnotobiotic mouse model.</title>
        <authorList>
            <person name="Elie C."/>
            <person name="Mathieu A."/>
            <person name="Saliou A."/>
            <person name="Darnaud M."/>
            <person name="Leulier F."/>
            <person name="Tamellini A."/>
        </authorList>
    </citation>
    <scope>NUCLEOTIDE SEQUENCE [LARGE SCALE GENOMIC DNA]</scope>
    <source>
        <strain evidence="2 4">JM4-15</strain>
    </source>
</reference>
<name>A0A845SVZ4_9FIRM</name>
<dbReference type="AlphaFoldDB" id="A0A845SVZ4"/>
<dbReference type="Pfam" id="PF02572">
    <property type="entry name" value="CobA_CobO_BtuR"/>
    <property type="match status" value="1"/>
</dbReference>
<sequence length="174" mass="19092">MKGLIHIYCGDGKGKTTAATGLAVRAAGCGMKVLLVQFLKGQETGELRALANIPGITVLRGKASEKFTFQMDGRELQQTYDLNTKNLLTAVEQARTGACDLLVLDEVMGALSCQLIDEDLLRSLVEQKPDRLELVMTGRNPPDWLIEAADYVSEIKKVKHPYDRGVSARRGIEM</sequence>
<dbReference type="PIRSF" id="PIRSF015617">
    <property type="entry name" value="Adensltrnsf_CobA"/>
    <property type="match status" value="1"/>
</dbReference>
<dbReference type="PANTHER" id="PTHR46638:SF1">
    <property type="entry name" value="CORRINOID ADENOSYLTRANSFERASE"/>
    <property type="match status" value="1"/>
</dbReference>
<dbReference type="GO" id="GO:0008817">
    <property type="term" value="F:corrinoid adenosyltransferase activity"/>
    <property type="evidence" value="ECO:0007669"/>
    <property type="project" value="InterPro"/>
</dbReference>
<dbReference type="Proteomes" id="UP000446348">
    <property type="component" value="Unassembled WGS sequence"/>
</dbReference>
<evidence type="ECO:0000313" key="1">
    <source>
        <dbReference type="EMBL" id="NBI77818.1"/>
    </source>
</evidence>
<comment type="caution">
    <text evidence="2">The sequence shown here is derived from an EMBL/GenBank/DDBJ whole genome shotgun (WGS) entry which is preliminary data.</text>
</comment>
<dbReference type="Proteomes" id="UP000462501">
    <property type="component" value="Unassembled WGS sequence"/>
</dbReference>
<evidence type="ECO:0000313" key="4">
    <source>
        <dbReference type="Proteomes" id="UP000462501"/>
    </source>
</evidence>
<evidence type="ECO:0000313" key="2">
    <source>
        <dbReference type="EMBL" id="NDO38650.1"/>
    </source>
</evidence>
<dbReference type="OrthoDB" id="9810309at2"/>
<proteinExistence type="predicted"/>
<keyword evidence="2" id="KW-0808">Transferase</keyword>
<dbReference type="Gene3D" id="3.40.50.300">
    <property type="entry name" value="P-loop containing nucleotide triphosphate hydrolases"/>
    <property type="match status" value="1"/>
</dbReference>
<dbReference type="GO" id="GO:0005524">
    <property type="term" value="F:ATP binding"/>
    <property type="evidence" value="ECO:0007669"/>
    <property type="project" value="InterPro"/>
</dbReference>
<dbReference type="InterPro" id="IPR027417">
    <property type="entry name" value="P-loop_NTPase"/>
</dbReference>
<reference evidence="1 3" key="1">
    <citation type="submission" date="2018-08" db="EMBL/GenBank/DDBJ databases">
        <title>Murine metabolic-syndrome-specific gut microbial biobank.</title>
        <authorList>
            <person name="Liu C."/>
        </authorList>
    </citation>
    <scope>NUCLEOTIDE SEQUENCE [LARGE SCALE GENOMIC DNA]</scope>
    <source>
        <strain evidence="1 3">X69</strain>
    </source>
</reference>
<dbReference type="EMBL" id="VIQT01000009">
    <property type="protein sequence ID" value="NDO38650.1"/>
    <property type="molecule type" value="Genomic_DNA"/>
</dbReference>
<gene>
    <name evidence="1" type="ORF">D3Z39_02830</name>
    <name evidence="2" type="ORF">FMM72_05195</name>
</gene>
<evidence type="ECO:0000313" key="3">
    <source>
        <dbReference type="Proteomes" id="UP000446348"/>
    </source>
</evidence>
<protein>
    <submittedName>
        <fullName evidence="2">Cob(I)yrinic acid a,c-diamide adenosyltransferase</fullName>
    </submittedName>
</protein>